<sequence length="770" mass="84579">MLTYPNRQRFEQIRAQWETAQPSEEGQAEMAGWRDKPTPQQPTSVESNGNGASKFRRKLSHSFSSLISNPLSQRKVTPGRDQLEAPLLAVTDSLATDASTATLVCDAPVLPAHKSVSLIDLVKTARGKAEKSNTHGPAKSVDAHATLKPLPRSCTLGFIPLPVKPMPNVYTADIDGVVKADLPAPMSQPEFESVPTKIPSPSPEIYEHRCYSPRRYIHHHAVCSASKQDKHVAASYTFTRANNSSPRTAAAKNSQPLQSRATQNAVKGSNKLQTARFMAPRKPGPRRSVAAQTSDKPVLQENIPMDKRVTSKRSQTQERELKRESLSVAGTLYDRRSFGESTPVMQGKGTSFATPPTASKRIISHNSQNTPVTVKRIQRGDQVVSQTPNRLTIKSGPVPKLSMLDTSRTPILHGVEPSKQSLLRSCTQTDLLMKTSSKPNSLSDVSRPARAFGAVNPEVSKLPRSQTFHNFGSQLEDTPPVPPLPGNYKKSSISGITRQYHMMHDIPTKPCHGRMRSDATLCRSIIEENSGQIAGHDSKTVLVEAESAPSRSDSPASSIVSSTVFPLTSNALHHPKLVTTSTSNGAIPSSEDPSGESPGDFREQAMPDVANTAFSQVGDYMPPQYWAGRFQSRYDQWRTDAMNAELDIQSGLKTSCPLSIYKLDQENLVVCHILAQLRDLCISDKAADSLWVFEHKYRKDNKLLSNLADRPTRPWYERESKTAPAEAETGALGRAIKKLTPRKSSLANLMKVTGWNKADESKQHNRSEES</sequence>
<evidence type="ECO:0000313" key="3">
    <source>
        <dbReference type="Proteomes" id="UP001056012"/>
    </source>
</evidence>
<feature type="compositionally biased region" description="Low complexity" evidence="1">
    <location>
        <begin position="588"/>
        <end position="598"/>
    </location>
</feature>
<feature type="region of interest" description="Disordered" evidence="1">
    <location>
        <begin position="242"/>
        <end position="272"/>
    </location>
</feature>
<name>A0A9Q8Z1K2_CURCL</name>
<gene>
    <name evidence="2" type="ORF">yc1106_01254</name>
</gene>
<keyword evidence="3" id="KW-1185">Reference proteome</keyword>
<evidence type="ECO:0000256" key="1">
    <source>
        <dbReference type="SAM" id="MobiDB-lite"/>
    </source>
</evidence>
<feature type="region of interest" description="Disordered" evidence="1">
    <location>
        <begin position="1"/>
        <end position="53"/>
    </location>
</feature>
<dbReference type="EMBL" id="CP089274">
    <property type="protein sequence ID" value="USP73980.1"/>
    <property type="molecule type" value="Genomic_DNA"/>
</dbReference>
<dbReference type="Proteomes" id="UP001056012">
    <property type="component" value="Chromosome 1"/>
</dbReference>
<proteinExistence type="predicted"/>
<feature type="compositionally biased region" description="Polar residues" evidence="1">
    <location>
        <begin position="41"/>
        <end position="51"/>
    </location>
</feature>
<reference evidence="2" key="1">
    <citation type="submission" date="2021-12" db="EMBL/GenBank/DDBJ databases">
        <title>Curvularia clavata genome.</title>
        <authorList>
            <person name="Cao Y."/>
        </authorList>
    </citation>
    <scope>NUCLEOTIDE SEQUENCE</scope>
    <source>
        <strain evidence="2">Yc1106</strain>
    </source>
</reference>
<feature type="compositionally biased region" description="Polar residues" evidence="1">
    <location>
        <begin position="578"/>
        <end position="587"/>
    </location>
</feature>
<accession>A0A9Q8Z1K2</accession>
<organism evidence="2 3">
    <name type="scientific">Curvularia clavata</name>
    <dbReference type="NCBI Taxonomy" id="95742"/>
    <lineage>
        <taxon>Eukaryota</taxon>
        <taxon>Fungi</taxon>
        <taxon>Dikarya</taxon>
        <taxon>Ascomycota</taxon>
        <taxon>Pezizomycotina</taxon>
        <taxon>Dothideomycetes</taxon>
        <taxon>Pleosporomycetidae</taxon>
        <taxon>Pleosporales</taxon>
        <taxon>Pleosporineae</taxon>
        <taxon>Pleosporaceae</taxon>
        <taxon>Curvularia</taxon>
    </lineage>
</organism>
<dbReference type="AlphaFoldDB" id="A0A9Q8Z1K2"/>
<evidence type="ECO:0000313" key="2">
    <source>
        <dbReference type="EMBL" id="USP73980.1"/>
    </source>
</evidence>
<feature type="region of interest" description="Disordered" evidence="1">
    <location>
        <begin position="577"/>
        <end position="603"/>
    </location>
</feature>
<protein>
    <submittedName>
        <fullName evidence="2">Uncharacterized protein</fullName>
    </submittedName>
</protein>
<dbReference type="VEuPathDB" id="FungiDB:yc1106_01254"/>
<dbReference type="OrthoDB" id="3557758at2759"/>